<name>A0AAV7GQK9_DENCH</name>
<comment type="similarity">
    <text evidence="1">Belongs to the PPR family. P subfamily.</text>
</comment>
<dbReference type="PROSITE" id="PS51375">
    <property type="entry name" value="PPR"/>
    <property type="match status" value="2"/>
</dbReference>
<keyword evidence="3" id="KW-0238">DNA-binding</keyword>
<evidence type="ECO:0000256" key="3">
    <source>
        <dbReference type="PROSITE-ProRule" id="PRU00071"/>
    </source>
</evidence>
<dbReference type="Pfam" id="PF02701">
    <property type="entry name" value="Zn_ribbon_Dof"/>
    <property type="match status" value="1"/>
</dbReference>
<dbReference type="Pfam" id="PF13041">
    <property type="entry name" value="PPR_2"/>
    <property type="match status" value="1"/>
</dbReference>
<accession>A0AAV7GQK9</accession>
<dbReference type="EMBL" id="JAGFBR010000007">
    <property type="protein sequence ID" value="KAH0464130.1"/>
    <property type="molecule type" value="Genomic_DNA"/>
</dbReference>
<dbReference type="GO" id="GO:0003677">
    <property type="term" value="F:DNA binding"/>
    <property type="evidence" value="ECO:0007669"/>
    <property type="project" value="UniProtKB-UniRule"/>
</dbReference>
<dbReference type="InterPro" id="IPR003851">
    <property type="entry name" value="Znf_Dof"/>
</dbReference>
<feature type="repeat" description="PPR" evidence="4">
    <location>
        <begin position="449"/>
        <end position="483"/>
    </location>
</feature>
<gene>
    <name evidence="6" type="ORF">IEQ34_006916</name>
</gene>
<evidence type="ECO:0000256" key="4">
    <source>
        <dbReference type="PROSITE-ProRule" id="PRU00708"/>
    </source>
</evidence>
<dbReference type="Pfam" id="PF01535">
    <property type="entry name" value="PPR"/>
    <property type="match status" value="2"/>
</dbReference>
<dbReference type="AlphaFoldDB" id="A0AAV7GQK9"/>
<dbReference type="PANTHER" id="PTHR47939:SF12">
    <property type="entry name" value="PENTACOTRIPEPTIDE-REPEAT REGION OF PRORP DOMAIN-CONTAINING PROTEIN"/>
    <property type="match status" value="1"/>
</dbReference>
<dbReference type="GO" id="GO:0006355">
    <property type="term" value="P:regulation of DNA-templated transcription"/>
    <property type="evidence" value="ECO:0007669"/>
    <property type="project" value="InterPro"/>
</dbReference>
<dbReference type="PROSITE" id="PS01361">
    <property type="entry name" value="ZF_DOF_1"/>
    <property type="match status" value="1"/>
</dbReference>
<dbReference type="InterPro" id="IPR050667">
    <property type="entry name" value="PPR-containing_protein"/>
</dbReference>
<dbReference type="Gene3D" id="1.25.40.10">
    <property type="entry name" value="Tetratricopeptide repeat domain"/>
    <property type="match status" value="2"/>
</dbReference>
<feature type="domain" description="Dof-type" evidence="5">
    <location>
        <begin position="42"/>
        <end position="96"/>
    </location>
</feature>
<keyword evidence="3" id="KW-0539">Nucleus</keyword>
<keyword evidence="3" id="KW-0479">Metal-binding</keyword>
<dbReference type="NCBIfam" id="TIGR00756">
    <property type="entry name" value="PPR"/>
    <property type="match status" value="2"/>
</dbReference>
<comment type="subcellular location">
    <subcellularLocation>
        <location evidence="3">Nucleus</location>
    </subcellularLocation>
</comment>
<keyword evidence="3" id="KW-0863">Zinc-finger</keyword>
<dbReference type="PROSITE" id="PS50884">
    <property type="entry name" value="ZF_DOF_2"/>
    <property type="match status" value="1"/>
</dbReference>
<dbReference type="GO" id="GO:0005634">
    <property type="term" value="C:nucleus"/>
    <property type="evidence" value="ECO:0007669"/>
    <property type="project" value="UniProtKB-SubCell"/>
</dbReference>
<keyword evidence="2" id="KW-0677">Repeat</keyword>
<evidence type="ECO:0000313" key="7">
    <source>
        <dbReference type="Proteomes" id="UP000775213"/>
    </source>
</evidence>
<comment type="caution">
    <text evidence="6">The sequence shown here is derived from an EMBL/GenBank/DDBJ whole genome shotgun (WGS) entry which is preliminary data.</text>
</comment>
<organism evidence="6 7">
    <name type="scientific">Dendrobium chrysotoxum</name>
    <name type="common">Orchid</name>
    <dbReference type="NCBI Taxonomy" id="161865"/>
    <lineage>
        <taxon>Eukaryota</taxon>
        <taxon>Viridiplantae</taxon>
        <taxon>Streptophyta</taxon>
        <taxon>Embryophyta</taxon>
        <taxon>Tracheophyta</taxon>
        <taxon>Spermatophyta</taxon>
        <taxon>Magnoliopsida</taxon>
        <taxon>Liliopsida</taxon>
        <taxon>Asparagales</taxon>
        <taxon>Orchidaceae</taxon>
        <taxon>Epidendroideae</taxon>
        <taxon>Malaxideae</taxon>
        <taxon>Dendrobiinae</taxon>
        <taxon>Dendrobium</taxon>
    </lineage>
</organism>
<proteinExistence type="inferred from homology"/>
<reference evidence="6 7" key="1">
    <citation type="journal article" date="2021" name="Hortic Res">
        <title>Chromosome-scale assembly of the Dendrobium chrysotoxum genome enhances the understanding of orchid evolution.</title>
        <authorList>
            <person name="Zhang Y."/>
            <person name="Zhang G.Q."/>
            <person name="Zhang D."/>
            <person name="Liu X.D."/>
            <person name="Xu X.Y."/>
            <person name="Sun W.H."/>
            <person name="Yu X."/>
            <person name="Zhu X."/>
            <person name="Wang Z.W."/>
            <person name="Zhao X."/>
            <person name="Zhong W.Y."/>
            <person name="Chen H."/>
            <person name="Yin W.L."/>
            <person name="Huang T."/>
            <person name="Niu S.C."/>
            <person name="Liu Z.J."/>
        </authorList>
    </citation>
    <scope>NUCLEOTIDE SEQUENCE [LARGE SCALE GENOMIC DNA]</scope>
    <source>
        <strain evidence="6">Lindl</strain>
    </source>
</reference>
<dbReference type="Proteomes" id="UP000775213">
    <property type="component" value="Unassembled WGS sequence"/>
</dbReference>
<dbReference type="InterPro" id="IPR011990">
    <property type="entry name" value="TPR-like_helical_dom_sf"/>
</dbReference>
<dbReference type="PANTHER" id="PTHR47939">
    <property type="entry name" value="MEMBRANE-ASSOCIATED SALT-INDUCIBLE PROTEIN-LIKE"/>
    <property type="match status" value="1"/>
</dbReference>
<evidence type="ECO:0000259" key="5">
    <source>
        <dbReference type="PROSITE" id="PS50884"/>
    </source>
</evidence>
<dbReference type="InterPro" id="IPR002885">
    <property type="entry name" value="PPR_rpt"/>
</dbReference>
<dbReference type="Pfam" id="PF12854">
    <property type="entry name" value="PPR_1"/>
    <property type="match status" value="1"/>
</dbReference>
<evidence type="ECO:0000313" key="6">
    <source>
        <dbReference type="EMBL" id="KAH0464130.1"/>
    </source>
</evidence>
<keyword evidence="7" id="KW-1185">Reference proteome</keyword>
<protein>
    <recommendedName>
        <fullName evidence="5">Dof-type domain-containing protein</fullName>
    </recommendedName>
</protein>
<sequence>MADVDMGGGDKTPGFIKLFGTFIVAHKNPSKKRSAAAAAAVLPCPRCKSRETRFCYFNNYNVNQPRHFCKVCHRYWTAGGTLRNGRGSAGGRSRLFDRAAGDAGSCDGGCGEPSPSAATTALLLHHLRPSLALATFHIDPSLLLRLCTILYQHQLSPDPKLHSHLLRLPLPSCPSSLDSLLLHICTRFPLSWRPPHRFHLFLLSHYPSFSLSPTAASKLLDVFGKSRNIDLLWNHLLLMTDRRLLSLSSLRIAARALADAREISKCVLLFRLDPQFSTVVALNSVVDELCLRKHVDIARYVVAKHGDSIIGNRETYRLLIVGFCRAGDLMEAARVWNLMLEKEIEPEVDAYEEIIITMFKSNQLQEAMTLFKSMRERIFIDLRISSYSVVIQWTSKIGRVSYAYMLFAEMLKRGINFDNATIGYLIYGLLAKKRVKEAYKMFKEAEELDLSLCHGLMKGLLRMKKAAEATEVFREMLRREIEPNMHTYIMLLQGHMGKRGRKGKEELVNFDSIFVGGLVKAGKTLEASKYAERTMRSTVEVPRFDYNKFLHLFSNEEGVEMFQEVGRRLKEVGMVDLGDVLLVYGERMATRERRRRAIWRESKVCELHSN</sequence>
<evidence type="ECO:0000256" key="2">
    <source>
        <dbReference type="ARBA" id="ARBA00022737"/>
    </source>
</evidence>
<keyword evidence="3" id="KW-0862">Zinc</keyword>
<dbReference type="GO" id="GO:0008270">
    <property type="term" value="F:zinc ion binding"/>
    <property type="evidence" value="ECO:0007669"/>
    <property type="project" value="UniProtKB-KW"/>
</dbReference>
<feature type="repeat" description="PPR" evidence="4">
    <location>
        <begin position="312"/>
        <end position="346"/>
    </location>
</feature>
<evidence type="ECO:0000256" key="1">
    <source>
        <dbReference type="ARBA" id="ARBA00007626"/>
    </source>
</evidence>